<dbReference type="PROSITE" id="PS50112">
    <property type="entry name" value="PAS"/>
    <property type="match status" value="1"/>
</dbReference>
<evidence type="ECO:0000256" key="1">
    <source>
        <dbReference type="ARBA" id="ARBA00000085"/>
    </source>
</evidence>
<keyword evidence="8" id="KW-0472">Membrane</keyword>
<keyword evidence="5" id="KW-0418">Kinase</keyword>
<dbReference type="SUPFAM" id="SSF47384">
    <property type="entry name" value="Homodimeric domain of signal transducing histidine kinase"/>
    <property type="match status" value="1"/>
</dbReference>
<dbReference type="NCBIfam" id="TIGR00229">
    <property type="entry name" value="sensory_box"/>
    <property type="match status" value="1"/>
</dbReference>
<dbReference type="Proteomes" id="UP000294498">
    <property type="component" value="Unassembled WGS sequence"/>
</dbReference>
<evidence type="ECO:0000256" key="6">
    <source>
        <dbReference type="ARBA" id="ARBA00023012"/>
    </source>
</evidence>
<dbReference type="AlphaFoldDB" id="A0A4R8DGS0"/>
<proteinExistence type="predicted"/>
<keyword evidence="8" id="KW-1133">Transmembrane helix</keyword>
<dbReference type="Gene3D" id="3.30.565.10">
    <property type="entry name" value="Histidine kinase-like ATPase, C-terminal domain"/>
    <property type="match status" value="1"/>
</dbReference>
<evidence type="ECO:0000256" key="5">
    <source>
        <dbReference type="ARBA" id="ARBA00022777"/>
    </source>
</evidence>
<evidence type="ECO:0000256" key="2">
    <source>
        <dbReference type="ARBA" id="ARBA00012438"/>
    </source>
</evidence>
<dbReference type="PANTHER" id="PTHR43711:SF26">
    <property type="entry name" value="SENSOR HISTIDINE KINASE RCSC"/>
    <property type="match status" value="1"/>
</dbReference>
<keyword evidence="3" id="KW-0597">Phosphoprotein</keyword>
<protein>
    <recommendedName>
        <fullName evidence="2">histidine kinase</fullName>
        <ecNumber evidence="2">2.7.13.3</ecNumber>
    </recommendedName>
</protein>
<dbReference type="Gene3D" id="3.30.450.20">
    <property type="entry name" value="PAS domain"/>
    <property type="match status" value="1"/>
</dbReference>
<dbReference type="InterPro" id="IPR005467">
    <property type="entry name" value="His_kinase_dom"/>
</dbReference>
<feature type="domain" description="Histidine kinase" evidence="9">
    <location>
        <begin position="311"/>
        <end position="527"/>
    </location>
</feature>
<dbReference type="EMBL" id="SODV01000002">
    <property type="protein sequence ID" value="TDW96705.1"/>
    <property type="molecule type" value="Genomic_DNA"/>
</dbReference>
<feature type="coiled-coil region" evidence="7">
    <location>
        <begin position="270"/>
        <end position="301"/>
    </location>
</feature>
<keyword evidence="6" id="KW-0902">Two-component regulatory system</keyword>
<feature type="domain" description="PAC" evidence="11">
    <location>
        <begin position="211"/>
        <end position="261"/>
    </location>
</feature>
<evidence type="ECO:0000259" key="9">
    <source>
        <dbReference type="PROSITE" id="PS50109"/>
    </source>
</evidence>
<dbReference type="FunFam" id="3.30.565.10:FF:000006">
    <property type="entry name" value="Sensor histidine kinase WalK"/>
    <property type="match status" value="1"/>
</dbReference>
<dbReference type="PROSITE" id="PS50113">
    <property type="entry name" value="PAC"/>
    <property type="match status" value="1"/>
</dbReference>
<dbReference type="SMART" id="SM00388">
    <property type="entry name" value="HisKA"/>
    <property type="match status" value="1"/>
</dbReference>
<dbReference type="SMART" id="SM00091">
    <property type="entry name" value="PAS"/>
    <property type="match status" value="1"/>
</dbReference>
<dbReference type="Pfam" id="PF02518">
    <property type="entry name" value="HATPase_c"/>
    <property type="match status" value="1"/>
</dbReference>
<organism evidence="12 13">
    <name type="scientific">Dinghuibacter silviterrae</name>
    <dbReference type="NCBI Taxonomy" id="1539049"/>
    <lineage>
        <taxon>Bacteria</taxon>
        <taxon>Pseudomonadati</taxon>
        <taxon>Bacteroidota</taxon>
        <taxon>Chitinophagia</taxon>
        <taxon>Chitinophagales</taxon>
        <taxon>Chitinophagaceae</taxon>
        <taxon>Dinghuibacter</taxon>
    </lineage>
</organism>
<dbReference type="CDD" id="cd00130">
    <property type="entry name" value="PAS"/>
    <property type="match status" value="1"/>
</dbReference>
<dbReference type="Gene3D" id="1.10.287.130">
    <property type="match status" value="1"/>
</dbReference>
<dbReference type="SMART" id="SM00387">
    <property type="entry name" value="HATPase_c"/>
    <property type="match status" value="1"/>
</dbReference>
<accession>A0A4R8DGS0</accession>
<evidence type="ECO:0000256" key="8">
    <source>
        <dbReference type="SAM" id="Phobius"/>
    </source>
</evidence>
<dbReference type="CDD" id="cd00075">
    <property type="entry name" value="HATPase"/>
    <property type="match status" value="1"/>
</dbReference>
<dbReference type="InterPro" id="IPR003661">
    <property type="entry name" value="HisK_dim/P_dom"/>
</dbReference>
<dbReference type="PROSITE" id="PS50109">
    <property type="entry name" value="HIS_KIN"/>
    <property type="match status" value="1"/>
</dbReference>
<evidence type="ECO:0000259" key="10">
    <source>
        <dbReference type="PROSITE" id="PS50112"/>
    </source>
</evidence>
<keyword evidence="4" id="KW-0808">Transferase</keyword>
<feature type="transmembrane region" description="Helical" evidence="8">
    <location>
        <begin position="78"/>
        <end position="95"/>
    </location>
</feature>
<dbReference type="CDD" id="cd00082">
    <property type="entry name" value="HisKA"/>
    <property type="match status" value="1"/>
</dbReference>
<dbReference type="EC" id="2.7.13.3" evidence="2"/>
<dbReference type="InterPro" id="IPR000700">
    <property type="entry name" value="PAS-assoc_C"/>
</dbReference>
<dbReference type="PANTHER" id="PTHR43711">
    <property type="entry name" value="TWO-COMPONENT HISTIDINE KINASE"/>
    <property type="match status" value="1"/>
</dbReference>
<name>A0A4R8DGS0_9BACT</name>
<evidence type="ECO:0000313" key="13">
    <source>
        <dbReference type="Proteomes" id="UP000294498"/>
    </source>
</evidence>
<gene>
    <name evidence="12" type="ORF">EDB95_4541</name>
</gene>
<dbReference type="InterPro" id="IPR004358">
    <property type="entry name" value="Sig_transdc_His_kin-like_C"/>
</dbReference>
<dbReference type="GO" id="GO:0000155">
    <property type="term" value="F:phosphorelay sensor kinase activity"/>
    <property type="evidence" value="ECO:0007669"/>
    <property type="project" value="InterPro"/>
</dbReference>
<evidence type="ECO:0000313" key="12">
    <source>
        <dbReference type="EMBL" id="TDW96705.1"/>
    </source>
</evidence>
<comment type="catalytic activity">
    <reaction evidence="1">
        <text>ATP + protein L-histidine = ADP + protein N-phospho-L-histidine.</text>
        <dbReference type="EC" id="2.7.13.3"/>
    </reaction>
</comment>
<dbReference type="InterPro" id="IPR036097">
    <property type="entry name" value="HisK_dim/P_sf"/>
</dbReference>
<dbReference type="InterPro" id="IPR013767">
    <property type="entry name" value="PAS_fold"/>
</dbReference>
<evidence type="ECO:0000256" key="4">
    <source>
        <dbReference type="ARBA" id="ARBA00022679"/>
    </source>
</evidence>
<dbReference type="PRINTS" id="PR00344">
    <property type="entry name" value="BCTRLSENSOR"/>
</dbReference>
<dbReference type="InterPro" id="IPR036890">
    <property type="entry name" value="HATPase_C_sf"/>
</dbReference>
<dbReference type="InterPro" id="IPR050736">
    <property type="entry name" value="Sensor_HK_Regulatory"/>
</dbReference>
<feature type="domain" description="PAS" evidence="10">
    <location>
        <begin position="134"/>
        <end position="191"/>
    </location>
</feature>
<dbReference type="SUPFAM" id="SSF55874">
    <property type="entry name" value="ATPase domain of HSP90 chaperone/DNA topoisomerase II/histidine kinase"/>
    <property type="match status" value="1"/>
</dbReference>
<dbReference type="GO" id="GO:0006355">
    <property type="term" value="P:regulation of DNA-templated transcription"/>
    <property type="evidence" value="ECO:0007669"/>
    <property type="project" value="InterPro"/>
</dbReference>
<dbReference type="InterPro" id="IPR035965">
    <property type="entry name" value="PAS-like_dom_sf"/>
</dbReference>
<dbReference type="InterPro" id="IPR003594">
    <property type="entry name" value="HATPase_dom"/>
</dbReference>
<dbReference type="Pfam" id="PF00989">
    <property type="entry name" value="PAS"/>
    <property type="match status" value="1"/>
</dbReference>
<keyword evidence="7" id="KW-0175">Coiled coil</keyword>
<evidence type="ECO:0000259" key="11">
    <source>
        <dbReference type="PROSITE" id="PS50113"/>
    </source>
</evidence>
<comment type="caution">
    <text evidence="12">The sequence shown here is derived from an EMBL/GenBank/DDBJ whole genome shotgun (WGS) entry which is preliminary data.</text>
</comment>
<dbReference type="Pfam" id="PF00512">
    <property type="entry name" value="HisKA"/>
    <property type="match status" value="1"/>
</dbReference>
<evidence type="ECO:0000256" key="3">
    <source>
        <dbReference type="ARBA" id="ARBA00022553"/>
    </source>
</evidence>
<sequence>MSKVNPAPDAAQGTPGPVRVFYRMFKERAQHILLSCTVVTLGSALLQYLYPSYTLFDGGLIVAILLTVFLKSDHYTRVFGWTGVALVILASFYSTENADRKQLIFQHLFSLIIIILTTVFILYVKKLYRSIEADQHQFRALFEHATEGIILTDDRGVIVLLNPAGAAMFGYASKELTGANIDKLVPDRFHPAHAGHRDRYYQQPGNRAMGHGRDLFARAKDGTEFPVEVSLSHYRQYGRMFVIAFIVDISQRKQSERELLQLNTGLEVKVEQRTAILREALQELERSQEELNAALSKEKELGEIKSRFVSMASHEFRTPLSTILSSANLLARYTQTEDQDKRDKHIKRTRDAVKHLNNLLDDFLSLGRLEEGKVRAEPAWMSLAPLLEEVTEEMQALAKPGQVIHCNCPDDQLLYSDKRLLKNILVNLLNNASKFSPEGAPIHLEGRRHPDRHITVTVRDNGIGISTEDKQHLFTSFFRGGNALNIEGTGLGLHIVRRYLDLLDGDIWLDSKEGEGTSVTIELPERIG</sequence>
<evidence type="ECO:0000256" key="7">
    <source>
        <dbReference type="SAM" id="Coils"/>
    </source>
</evidence>
<keyword evidence="8" id="KW-0812">Transmembrane</keyword>
<dbReference type="SUPFAM" id="SSF55785">
    <property type="entry name" value="PYP-like sensor domain (PAS domain)"/>
    <property type="match status" value="1"/>
</dbReference>
<dbReference type="InterPro" id="IPR000014">
    <property type="entry name" value="PAS"/>
</dbReference>
<feature type="transmembrane region" description="Helical" evidence="8">
    <location>
        <begin position="32"/>
        <end position="49"/>
    </location>
</feature>
<reference evidence="12 13" key="1">
    <citation type="submission" date="2019-03" db="EMBL/GenBank/DDBJ databases">
        <title>Genomic Encyclopedia of Type Strains, Phase IV (KMG-IV): sequencing the most valuable type-strain genomes for metagenomic binning, comparative biology and taxonomic classification.</title>
        <authorList>
            <person name="Goeker M."/>
        </authorList>
    </citation>
    <scope>NUCLEOTIDE SEQUENCE [LARGE SCALE GENOMIC DNA]</scope>
    <source>
        <strain evidence="12 13">DSM 100059</strain>
    </source>
</reference>
<feature type="transmembrane region" description="Helical" evidence="8">
    <location>
        <begin position="107"/>
        <end position="124"/>
    </location>
</feature>
<keyword evidence="13" id="KW-1185">Reference proteome</keyword>